<keyword evidence="2" id="KW-1185">Reference proteome</keyword>
<dbReference type="EMBL" id="CM007363">
    <property type="protein sequence ID" value="OIW15261.1"/>
    <property type="molecule type" value="Genomic_DNA"/>
</dbReference>
<organism evidence="1 2">
    <name type="scientific">Lupinus angustifolius</name>
    <name type="common">Narrow-leaved blue lupine</name>
    <dbReference type="NCBI Taxonomy" id="3871"/>
    <lineage>
        <taxon>Eukaryota</taxon>
        <taxon>Viridiplantae</taxon>
        <taxon>Streptophyta</taxon>
        <taxon>Embryophyta</taxon>
        <taxon>Tracheophyta</taxon>
        <taxon>Spermatophyta</taxon>
        <taxon>Magnoliopsida</taxon>
        <taxon>eudicotyledons</taxon>
        <taxon>Gunneridae</taxon>
        <taxon>Pentapetalae</taxon>
        <taxon>rosids</taxon>
        <taxon>fabids</taxon>
        <taxon>Fabales</taxon>
        <taxon>Fabaceae</taxon>
        <taxon>Papilionoideae</taxon>
        <taxon>50 kb inversion clade</taxon>
        <taxon>genistoids sensu lato</taxon>
        <taxon>core genistoids</taxon>
        <taxon>Genisteae</taxon>
        <taxon>Lupinus</taxon>
    </lineage>
</organism>
<gene>
    <name evidence="1" type="ORF">TanjilG_16511</name>
</gene>
<accession>A0A1J7ILW9</accession>
<reference evidence="1 2" key="1">
    <citation type="journal article" date="2017" name="Plant Biotechnol. J.">
        <title>A comprehensive draft genome sequence for lupin (Lupinus angustifolius), an emerging health food: insights into plant-microbe interactions and legume evolution.</title>
        <authorList>
            <person name="Hane J.K."/>
            <person name="Ming Y."/>
            <person name="Kamphuis L.G."/>
            <person name="Nelson M.N."/>
            <person name="Garg G."/>
            <person name="Atkins C.A."/>
            <person name="Bayer P.E."/>
            <person name="Bravo A."/>
            <person name="Bringans S."/>
            <person name="Cannon S."/>
            <person name="Edwards D."/>
            <person name="Foley R."/>
            <person name="Gao L.L."/>
            <person name="Harrison M.J."/>
            <person name="Huang W."/>
            <person name="Hurgobin B."/>
            <person name="Li S."/>
            <person name="Liu C.W."/>
            <person name="McGrath A."/>
            <person name="Morahan G."/>
            <person name="Murray J."/>
            <person name="Weller J."/>
            <person name="Jian J."/>
            <person name="Singh K.B."/>
        </authorList>
    </citation>
    <scope>NUCLEOTIDE SEQUENCE [LARGE SCALE GENOMIC DNA]</scope>
    <source>
        <strain evidence="2">cv. Tanjil</strain>
        <tissue evidence="1">Whole plant</tissue>
    </source>
</reference>
<sequence>MSPGLSQKKVGVLKPGNVWTTSRHVGDADGSHLRMIVTHLTTWLGYTIPGLRLTVELRWLFSSTRYSASNAAYSAPDSAPWLADGFSPDGKTWTLFKLSLQAQPHCGGILL</sequence>
<proteinExistence type="predicted"/>
<name>A0A1J7ILW9_LUPAN</name>
<dbReference type="Gramene" id="OIW15261">
    <property type="protein sequence ID" value="OIW15261"/>
    <property type="gene ID" value="TanjilG_16511"/>
</dbReference>
<dbReference type="AlphaFoldDB" id="A0A1J7ILW9"/>
<evidence type="ECO:0000313" key="1">
    <source>
        <dbReference type="EMBL" id="OIW15261.1"/>
    </source>
</evidence>
<evidence type="ECO:0000313" key="2">
    <source>
        <dbReference type="Proteomes" id="UP000188354"/>
    </source>
</evidence>
<protein>
    <submittedName>
        <fullName evidence="1">Uncharacterized protein</fullName>
    </submittedName>
</protein>
<dbReference type="Proteomes" id="UP000188354">
    <property type="component" value="Chromosome LG03"/>
</dbReference>